<organism evidence="2">
    <name type="scientific">Selaginella moellendorffii</name>
    <name type="common">Spikemoss</name>
    <dbReference type="NCBI Taxonomy" id="88036"/>
    <lineage>
        <taxon>Eukaryota</taxon>
        <taxon>Viridiplantae</taxon>
        <taxon>Streptophyta</taxon>
        <taxon>Embryophyta</taxon>
        <taxon>Tracheophyta</taxon>
        <taxon>Lycopodiopsida</taxon>
        <taxon>Selaginellales</taxon>
        <taxon>Selaginellaceae</taxon>
        <taxon>Selaginella</taxon>
    </lineage>
</organism>
<dbReference type="PANTHER" id="PTHR34204:SF2">
    <property type="entry name" value="RNA-BINDING ASCH DOMAIN PROTEIN"/>
    <property type="match status" value="1"/>
</dbReference>
<name>D8SW28_SELML</name>
<dbReference type="EMBL" id="GL377647">
    <property type="protein sequence ID" value="EFJ11351.1"/>
    <property type="molecule type" value="Genomic_DNA"/>
</dbReference>
<proteinExistence type="predicted"/>
<dbReference type="SUPFAM" id="SSF88697">
    <property type="entry name" value="PUA domain-like"/>
    <property type="match status" value="1"/>
</dbReference>
<dbReference type="Gene3D" id="2.30.130.30">
    <property type="entry name" value="Hypothetical protein"/>
    <property type="match status" value="1"/>
</dbReference>
<protein>
    <recommendedName>
        <fullName evidence="3">ASCH domain-containing protein</fullName>
    </recommendedName>
</protein>
<dbReference type="InParanoid" id="D8SW28"/>
<dbReference type="OMA" id="RDCMEEM"/>
<keyword evidence="2" id="KW-1185">Reference proteome</keyword>
<dbReference type="STRING" id="88036.D8SW28"/>
<sequence length="266" mass="29447">KAFHGVRFRLHVQDRFLSQLRDGSKIVEGRCATGFYSRCGSNILLMFICLYPLLQDVRAYESFQNMLETEGLENVLPGIESVEEGIGIYRGFYSRETEALGVLALHVSQPIQPRNAVTALLQSLKVEGVASLLGLRATKGTLVSALPPPRSRLLASFLARNSESVPSSKLTVGGRALAKHVNRSSAGWWGACSGTETAKNKIALKAVCRIIDQASWMNIHHLPQSTHIFEIRVQDGYGARWSSDGKQFRGFVEPPMKDGHSSKWRH</sequence>
<feature type="non-terminal residue" evidence="1">
    <location>
        <position position="1"/>
    </location>
</feature>
<accession>D8SW28</accession>
<evidence type="ECO:0000313" key="1">
    <source>
        <dbReference type="EMBL" id="EFJ11351.1"/>
    </source>
</evidence>
<dbReference type="Proteomes" id="UP000001514">
    <property type="component" value="Unassembled WGS sequence"/>
</dbReference>
<dbReference type="InterPro" id="IPR015947">
    <property type="entry name" value="PUA-like_sf"/>
</dbReference>
<dbReference type="FunCoup" id="D8SW28">
    <property type="interactions" value="281"/>
</dbReference>
<dbReference type="HOGENOM" id="CLU_063348_0_0_1"/>
<dbReference type="AlphaFoldDB" id="D8SW28"/>
<dbReference type="Gramene" id="EFJ11351">
    <property type="protein sequence ID" value="EFJ11351"/>
    <property type="gene ID" value="SELMODRAFT_126335"/>
</dbReference>
<dbReference type="PANTHER" id="PTHR34204">
    <property type="entry name" value="RNA-BINDING ASCH DOMAIN PROTEIN"/>
    <property type="match status" value="1"/>
</dbReference>
<dbReference type="KEGG" id="smo:SELMODRAFT_126335"/>
<dbReference type="eggNOG" id="ENOG502QW79">
    <property type="taxonomic scope" value="Eukaryota"/>
</dbReference>
<evidence type="ECO:0008006" key="3">
    <source>
        <dbReference type="Google" id="ProtNLM"/>
    </source>
</evidence>
<gene>
    <name evidence="1" type="ORF">SELMODRAFT_126335</name>
</gene>
<evidence type="ECO:0000313" key="2">
    <source>
        <dbReference type="Proteomes" id="UP000001514"/>
    </source>
</evidence>
<reference evidence="1 2" key="1">
    <citation type="journal article" date="2011" name="Science">
        <title>The Selaginella genome identifies genetic changes associated with the evolution of vascular plants.</title>
        <authorList>
            <person name="Banks J.A."/>
            <person name="Nishiyama T."/>
            <person name="Hasebe M."/>
            <person name="Bowman J.L."/>
            <person name="Gribskov M."/>
            <person name="dePamphilis C."/>
            <person name="Albert V.A."/>
            <person name="Aono N."/>
            <person name="Aoyama T."/>
            <person name="Ambrose B.A."/>
            <person name="Ashton N.W."/>
            <person name="Axtell M.J."/>
            <person name="Barker E."/>
            <person name="Barker M.S."/>
            <person name="Bennetzen J.L."/>
            <person name="Bonawitz N.D."/>
            <person name="Chapple C."/>
            <person name="Cheng C."/>
            <person name="Correa L.G."/>
            <person name="Dacre M."/>
            <person name="DeBarry J."/>
            <person name="Dreyer I."/>
            <person name="Elias M."/>
            <person name="Engstrom E.M."/>
            <person name="Estelle M."/>
            <person name="Feng L."/>
            <person name="Finet C."/>
            <person name="Floyd S.K."/>
            <person name="Frommer W.B."/>
            <person name="Fujita T."/>
            <person name="Gramzow L."/>
            <person name="Gutensohn M."/>
            <person name="Harholt J."/>
            <person name="Hattori M."/>
            <person name="Heyl A."/>
            <person name="Hirai T."/>
            <person name="Hiwatashi Y."/>
            <person name="Ishikawa M."/>
            <person name="Iwata M."/>
            <person name="Karol K.G."/>
            <person name="Koehler B."/>
            <person name="Kolukisaoglu U."/>
            <person name="Kubo M."/>
            <person name="Kurata T."/>
            <person name="Lalonde S."/>
            <person name="Li K."/>
            <person name="Li Y."/>
            <person name="Litt A."/>
            <person name="Lyons E."/>
            <person name="Manning G."/>
            <person name="Maruyama T."/>
            <person name="Michael T.P."/>
            <person name="Mikami K."/>
            <person name="Miyazaki S."/>
            <person name="Morinaga S."/>
            <person name="Murata T."/>
            <person name="Mueller-Roeber B."/>
            <person name="Nelson D.R."/>
            <person name="Obara M."/>
            <person name="Oguri Y."/>
            <person name="Olmstead R.G."/>
            <person name="Onodera N."/>
            <person name="Petersen B.L."/>
            <person name="Pils B."/>
            <person name="Prigge M."/>
            <person name="Rensing S.A."/>
            <person name="Riano-Pachon D.M."/>
            <person name="Roberts A.W."/>
            <person name="Sato Y."/>
            <person name="Scheller H.V."/>
            <person name="Schulz B."/>
            <person name="Schulz C."/>
            <person name="Shakirov E.V."/>
            <person name="Shibagaki N."/>
            <person name="Shinohara N."/>
            <person name="Shippen D.E."/>
            <person name="Soerensen I."/>
            <person name="Sotooka R."/>
            <person name="Sugimoto N."/>
            <person name="Sugita M."/>
            <person name="Sumikawa N."/>
            <person name="Tanurdzic M."/>
            <person name="Theissen G."/>
            <person name="Ulvskov P."/>
            <person name="Wakazuki S."/>
            <person name="Weng J.K."/>
            <person name="Willats W.W."/>
            <person name="Wipf D."/>
            <person name="Wolf P.G."/>
            <person name="Yang L."/>
            <person name="Zimmer A.D."/>
            <person name="Zhu Q."/>
            <person name="Mitros T."/>
            <person name="Hellsten U."/>
            <person name="Loque D."/>
            <person name="Otillar R."/>
            <person name="Salamov A."/>
            <person name="Schmutz J."/>
            <person name="Shapiro H."/>
            <person name="Lindquist E."/>
            <person name="Lucas S."/>
            <person name="Rokhsar D."/>
            <person name="Grigoriev I.V."/>
        </authorList>
    </citation>
    <scope>NUCLEOTIDE SEQUENCE [LARGE SCALE GENOMIC DNA]</scope>
</reference>